<protein>
    <submittedName>
        <fullName evidence="2">Uncharacterized protein</fullName>
    </submittedName>
</protein>
<organism evidence="2 3">
    <name type="scientific">Zizania palustris</name>
    <name type="common">Northern wild rice</name>
    <dbReference type="NCBI Taxonomy" id="103762"/>
    <lineage>
        <taxon>Eukaryota</taxon>
        <taxon>Viridiplantae</taxon>
        <taxon>Streptophyta</taxon>
        <taxon>Embryophyta</taxon>
        <taxon>Tracheophyta</taxon>
        <taxon>Spermatophyta</taxon>
        <taxon>Magnoliopsida</taxon>
        <taxon>Liliopsida</taxon>
        <taxon>Poales</taxon>
        <taxon>Poaceae</taxon>
        <taxon>BOP clade</taxon>
        <taxon>Oryzoideae</taxon>
        <taxon>Oryzeae</taxon>
        <taxon>Zizaniinae</taxon>
        <taxon>Zizania</taxon>
    </lineage>
</organism>
<evidence type="ECO:0000313" key="3">
    <source>
        <dbReference type="Proteomes" id="UP000729402"/>
    </source>
</evidence>
<dbReference type="AlphaFoldDB" id="A0A8J5SGR0"/>
<dbReference type="EMBL" id="JAAALK010000283">
    <property type="protein sequence ID" value="KAG8071983.1"/>
    <property type="molecule type" value="Genomic_DNA"/>
</dbReference>
<accession>A0A8J5SGR0</accession>
<feature type="region of interest" description="Disordered" evidence="1">
    <location>
        <begin position="83"/>
        <end position="123"/>
    </location>
</feature>
<comment type="caution">
    <text evidence="2">The sequence shown here is derived from an EMBL/GenBank/DDBJ whole genome shotgun (WGS) entry which is preliminary data.</text>
</comment>
<keyword evidence="3" id="KW-1185">Reference proteome</keyword>
<dbReference type="Proteomes" id="UP000729402">
    <property type="component" value="Unassembled WGS sequence"/>
</dbReference>
<evidence type="ECO:0000256" key="1">
    <source>
        <dbReference type="SAM" id="MobiDB-lite"/>
    </source>
</evidence>
<evidence type="ECO:0000313" key="2">
    <source>
        <dbReference type="EMBL" id="KAG8071983.1"/>
    </source>
</evidence>
<reference evidence="2" key="2">
    <citation type="submission" date="2021-02" db="EMBL/GenBank/DDBJ databases">
        <authorList>
            <person name="Kimball J.A."/>
            <person name="Haas M.W."/>
            <person name="Macchietto M."/>
            <person name="Kono T."/>
            <person name="Duquette J."/>
            <person name="Shao M."/>
        </authorList>
    </citation>
    <scope>NUCLEOTIDE SEQUENCE</scope>
    <source>
        <tissue evidence="2">Fresh leaf tissue</tissue>
    </source>
</reference>
<dbReference type="PROSITE" id="PS51257">
    <property type="entry name" value="PROKAR_LIPOPROTEIN"/>
    <property type="match status" value="1"/>
</dbReference>
<gene>
    <name evidence="2" type="ORF">GUJ93_ZPchr0006g42190</name>
</gene>
<name>A0A8J5SGR0_ZIZPA</name>
<proteinExistence type="predicted"/>
<sequence length="162" mass="18416">MPWARPIYQRPPPPPPLSSLVSCQRPCTAPCVPGLLLFHAKYSFFSLPVGNTDPTTRLDWTKHSLPRAASFVRAEGHPRIPRARPRLDRSRPVTGVPPRCPSSEQVRPNAARRQPPGCHRVRPVALRPTSGRRTAGDRLLLVLFMLGQWGQNWAMHFRRRRE</sequence>
<reference evidence="2" key="1">
    <citation type="journal article" date="2021" name="bioRxiv">
        <title>Whole Genome Assembly and Annotation of Northern Wild Rice, Zizania palustris L., Supports a Whole Genome Duplication in the Zizania Genus.</title>
        <authorList>
            <person name="Haas M."/>
            <person name="Kono T."/>
            <person name="Macchietto M."/>
            <person name="Millas R."/>
            <person name="McGilp L."/>
            <person name="Shao M."/>
            <person name="Duquette J."/>
            <person name="Hirsch C.N."/>
            <person name="Kimball J."/>
        </authorList>
    </citation>
    <scope>NUCLEOTIDE SEQUENCE</scope>
    <source>
        <tissue evidence="2">Fresh leaf tissue</tissue>
    </source>
</reference>